<keyword evidence="5 6" id="KW-0472">Membrane</keyword>
<sequence length="216" mass="23357">MPNISTLLTFLAALVVLEITPGPDMMLVIARGIGQGRRIAFLTVVGMVFLAGLFQVGLLVLGVTSLLQAYPSGLVALQWAGALYMLYLGARLIWSSFGSHKNKRVPVTQISDWTAIRDGAINSLTNPKSLLFMFAFLPQFVDPNVGPVWVQLLVLGSIQKLAGVVSLGSVAMASGTVGQWLKSWPGLLPWQERFTGFVMIGLGLRLLVYGNPAHRH</sequence>
<reference evidence="7 8" key="1">
    <citation type="submission" date="2023-08" db="EMBL/GenBank/DDBJ databases">
        <title>Implementing the SeqCode for naming new Mesorhizobium species isolated from Vachellia karroo root nodules.</title>
        <authorList>
            <person name="Van Lill M."/>
        </authorList>
    </citation>
    <scope>NUCLEOTIDE SEQUENCE [LARGE SCALE GENOMIC DNA]</scope>
    <source>
        <strain evidence="7 8">VK25D</strain>
    </source>
</reference>
<feature type="transmembrane region" description="Helical" evidence="6">
    <location>
        <begin position="39"/>
        <end position="63"/>
    </location>
</feature>
<dbReference type="PANTHER" id="PTHR30086">
    <property type="entry name" value="ARGININE EXPORTER PROTEIN ARGO"/>
    <property type="match status" value="1"/>
</dbReference>
<feature type="transmembrane region" description="Helical" evidence="6">
    <location>
        <begin position="75"/>
        <end position="94"/>
    </location>
</feature>
<dbReference type="Proteomes" id="UP001285154">
    <property type="component" value="Unassembled WGS sequence"/>
</dbReference>
<dbReference type="PIRSF" id="PIRSF006324">
    <property type="entry name" value="LeuE"/>
    <property type="match status" value="1"/>
</dbReference>
<protein>
    <submittedName>
        <fullName evidence="7">LysE family translocator</fullName>
    </submittedName>
</protein>
<feature type="transmembrane region" description="Helical" evidence="6">
    <location>
        <begin position="6"/>
        <end position="27"/>
    </location>
</feature>
<evidence type="ECO:0000256" key="4">
    <source>
        <dbReference type="ARBA" id="ARBA00022989"/>
    </source>
</evidence>
<comment type="caution">
    <text evidence="7">The sequence shown here is derived from an EMBL/GenBank/DDBJ whole genome shotgun (WGS) entry which is preliminary data.</text>
</comment>
<proteinExistence type="predicted"/>
<keyword evidence="2" id="KW-1003">Cell membrane</keyword>
<accession>A0ABU5A8E2</accession>
<evidence type="ECO:0000313" key="7">
    <source>
        <dbReference type="EMBL" id="MDX8532779.1"/>
    </source>
</evidence>
<keyword evidence="8" id="KW-1185">Reference proteome</keyword>
<evidence type="ECO:0000256" key="3">
    <source>
        <dbReference type="ARBA" id="ARBA00022692"/>
    </source>
</evidence>
<evidence type="ECO:0000256" key="1">
    <source>
        <dbReference type="ARBA" id="ARBA00004651"/>
    </source>
</evidence>
<keyword evidence="3 6" id="KW-0812">Transmembrane</keyword>
<evidence type="ECO:0000256" key="5">
    <source>
        <dbReference type="ARBA" id="ARBA00023136"/>
    </source>
</evidence>
<dbReference type="PANTHER" id="PTHR30086:SF20">
    <property type="entry name" value="ARGININE EXPORTER PROTEIN ARGO-RELATED"/>
    <property type="match status" value="1"/>
</dbReference>
<evidence type="ECO:0000256" key="6">
    <source>
        <dbReference type="SAM" id="Phobius"/>
    </source>
</evidence>
<dbReference type="EMBL" id="JAVIIQ010000006">
    <property type="protein sequence ID" value="MDX8532779.1"/>
    <property type="molecule type" value="Genomic_DNA"/>
</dbReference>
<organism evidence="7 8">
    <name type="scientific">Mesorhizobium vachelliae</name>
    <dbReference type="NCBI Taxonomy" id="3072309"/>
    <lineage>
        <taxon>Bacteria</taxon>
        <taxon>Pseudomonadati</taxon>
        <taxon>Pseudomonadota</taxon>
        <taxon>Alphaproteobacteria</taxon>
        <taxon>Hyphomicrobiales</taxon>
        <taxon>Phyllobacteriaceae</taxon>
        <taxon>Mesorhizobium</taxon>
    </lineage>
</organism>
<dbReference type="InterPro" id="IPR001123">
    <property type="entry name" value="LeuE-type"/>
</dbReference>
<name>A0ABU5A8E2_9HYPH</name>
<dbReference type="RefSeq" id="WP_320249069.1">
    <property type="nucleotide sequence ID" value="NZ_JAVIIQ010000006.1"/>
</dbReference>
<gene>
    <name evidence="7" type="ORF">RFM42_17460</name>
</gene>
<dbReference type="Pfam" id="PF01810">
    <property type="entry name" value="LysE"/>
    <property type="match status" value="1"/>
</dbReference>
<evidence type="ECO:0000256" key="2">
    <source>
        <dbReference type="ARBA" id="ARBA00022475"/>
    </source>
</evidence>
<evidence type="ECO:0000313" key="8">
    <source>
        <dbReference type="Proteomes" id="UP001285154"/>
    </source>
</evidence>
<keyword evidence="4 6" id="KW-1133">Transmembrane helix</keyword>
<comment type="subcellular location">
    <subcellularLocation>
        <location evidence="1">Cell membrane</location>
        <topology evidence="1">Multi-pass membrane protein</topology>
    </subcellularLocation>
</comment>